<comment type="caution">
    <text evidence="3">The sequence shown here is derived from an EMBL/GenBank/DDBJ whole genome shotgun (WGS) entry which is preliminary data.</text>
</comment>
<dbReference type="InterPro" id="IPR013042">
    <property type="entry name" value="DUF1592"/>
</dbReference>
<evidence type="ECO:0000259" key="1">
    <source>
        <dbReference type="Pfam" id="PF07627"/>
    </source>
</evidence>
<evidence type="ECO:0008006" key="5">
    <source>
        <dbReference type="Google" id="ProtNLM"/>
    </source>
</evidence>
<dbReference type="AlphaFoldDB" id="A0A2S9YXT2"/>
<feature type="domain" description="DUF1592" evidence="2">
    <location>
        <begin position="251"/>
        <end position="305"/>
    </location>
</feature>
<dbReference type="Pfam" id="PF07631">
    <property type="entry name" value="PSD4"/>
    <property type="match status" value="1"/>
</dbReference>
<dbReference type="OrthoDB" id="9785394at2"/>
<dbReference type="EMBL" id="PVNL01000010">
    <property type="protein sequence ID" value="PRQ09891.1"/>
    <property type="molecule type" value="Genomic_DNA"/>
</dbReference>
<dbReference type="Proteomes" id="UP000238823">
    <property type="component" value="Unassembled WGS sequence"/>
</dbReference>
<dbReference type="PROSITE" id="PS51257">
    <property type="entry name" value="PROKAR_LIPOPROTEIN"/>
    <property type="match status" value="1"/>
</dbReference>
<evidence type="ECO:0000259" key="2">
    <source>
        <dbReference type="Pfam" id="PF07631"/>
    </source>
</evidence>
<name>A0A2S9YXT2_9BACT</name>
<evidence type="ECO:0000313" key="4">
    <source>
        <dbReference type="Proteomes" id="UP000238823"/>
    </source>
</evidence>
<organism evidence="3 4">
    <name type="scientific">Enhygromyxa salina</name>
    <dbReference type="NCBI Taxonomy" id="215803"/>
    <lineage>
        <taxon>Bacteria</taxon>
        <taxon>Pseudomonadati</taxon>
        <taxon>Myxococcota</taxon>
        <taxon>Polyangia</taxon>
        <taxon>Nannocystales</taxon>
        <taxon>Nannocystaceae</taxon>
        <taxon>Enhygromyxa</taxon>
    </lineage>
</organism>
<sequence>MTRYRQRDLRTIGAFVLVLGSIGPCGLMGCAPEQPEECVSNEDFFKEQIWAPVMSQKCFTCHSTTGVAKNSQFVLQSSDWTGYLDANLATVERLAKLEYEGEPWLIVKPTNTIEHGGGVQIERGSAEYDAFVELVDRIKNPVECATDDTSSQAYFSDVEMISDVETLRKASLALVGRLPTPEEQLAVQNGGLEALDLVLDSMMTEEVFLDRVVELYNDHFLTDRYLPNVDAIDLLDGEDYPGSYWFEAIEDEGERNQARRRSNEAVARESLELIAHVVRNDRPFTEILTADYTLVNPYSAKVYGINANFEDPTNTNEWVEAKLSGIPHSGVLTSHIWLNRFPTTATNRNRHRSRMVFKLFLATDVLKLAERPIDPTAIEDFNPTRESDACTVCHANIDPVAGALQNWDEQGRYRPPEMGWYQEMFAPGFGEAELPAGEKLDGTRWLAQQIIADPRFAASQVDIVFQGLTGDAPLREPNDPAAVDYLGRLVAFDAQNAELQRIADAFTESEFDLKVVVKEIVKSNYYRAKSFDPGWSEDEQSSEEATHRLAELAPVGTARFLTPEQLERKVEAVTGYPWRASVNGTTYLLDFNEYRIFYGGIDSDTIVERMTVPNGIMTNVAERMANEVSCWNTARDFTKPAAVRNLFPYIDPGFEPEDDNGFEIPAVTEAIRVNIQHLHWRLLGEQLEIDDPEIDRTYALFLEVWRDGKRGLALGEYPVGLPNQCQATRDFWSDQPLADAERITNDSRYTIRAWMAVMTYMLSDYRFLHE</sequence>
<protein>
    <recommendedName>
        <fullName evidence="5">DUF1588 domain-containing protein</fullName>
    </recommendedName>
</protein>
<accession>A0A2S9YXT2</accession>
<feature type="domain" description="DUF1588" evidence="1">
    <location>
        <begin position="329"/>
        <end position="415"/>
    </location>
</feature>
<dbReference type="InterPro" id="IPR013039">
    <property type="entry name" value="DUF1588"/>
</dbReference>
<dbReference type="Pfam" id="PF07627">
    <property type="entry name" value="PSCyt3"/>
    <property type="match status" value="1"/>
</dbReference>
<reference evidence="3 4" key="1">
    <citation type="submission" date="2018-03" db="EMBL/GenBank/DDBJ databases">
        <title>Draft Genome Sequences of the Obligatory Marine Myxobacteria Enhygromyxa salina SWB007.</title>
        <authorList>
            <person name="Poehlein A."/>
            <person name="Moghaddam J.A."/>
            <person name="Harms H."/>
            <person name="Alanjari M."/>
            <person name="Koenig G.M."/>
            <person name="Daniel R."/>
            <person name="Schaeberle T.F."/>
        </authorList>
    </citation>
    <scope>NUCLEOTIDE SEQUENCE [LARGE SCALE GENOMIC DNA]</scope>
    <source>
        <strain evidence="3 4">SWB007</strain>
    </source>
</reference>
<dbReference type="RefSeq" id="WP_106087465.1">
    <property type="nucleotide sequence ID" value="NZ_PVNL01000010.1"/>
</dbReference>
<proteinExistence type="predicted"/>
<evidence type="ECO:0000313" key="3">
    <source>
        <dbReference type="EMBL" id="PRQ09891.1"/>
    </source>
</evidence>
<gene>
    <name evidence="3" type="ORF">ENSA7_03720</name>
</gene>